<gene>
    <name evidence="3" type="ORF">Scaly_0674600</name>
</gene>
<evidence type="ECO:0000259" key="2">
    <source>
        <dbReference type="Pfam" id="PF14244"/>
    </source>
</evidence>
<evidence type="ECO:0000313" key="3">
    <source>
        <dbReference type="EMBL" id="KAL0375570.1"/>
    </source>
</evidence>
<feature type="domain" description="Reverse transcriptase Ty1/copia-type" evidence="1">
    <location>
        <begin position="239"/>
        <end position="371"/>
    </location>
</feature>
<reference evidence="3" key="2">
    <citation type="journal article" date="2024" name="Plant">
        <title>Genomic evolution and insights into agronomic trait innovations of Sesamum species.</title>
        <authorList>
            <person name="Miao H."/>
            <person name="Wang L."/>
            <person name="Qu L."/>
            <person name="Liu H."/>
            <person name="Sun Y."/>
            <person name="Le M."/>
            <person name="Wang Q."/>
            <person name="Wei S."/>
            <person name="Zheng Y."/>
            <person name="Lin W."/>
            <person name="Duan Y."/>
            <person name="Cao H."/>
            <person name="Xiong S."/>
            <person name="Wang X."/>
            <person name="Wei L."/>
            <person name="Li C."/>
            <person name="Ma Q."/>
            <person name="Ju M."/>
            <person name="Zhao R."/>
            <person name="Li G."/>
            <person name="Mu C."/>
            <person name="Tian Q."/>
            <person name="Mei H."/>
            <person name="Zhang T."/>
            <person name="Gao T."/>
            <person name="Zhang H."/>
        </authorList>
    </citation>
    <scope>NUCLEOTIDE SEQUENCE</scope>
    <source>
        <strain evidence="3">KEN8</strain>
    </source>
</reference>
<dbReference type="AlphaFoldDB" id="A0AAW2R5U8"/>
<sequence length="416" mass="46972">MATEQLTSTAEVAMIEKNRRDSDLESSVMIFVSSPLNSDNYLVWSRAMRFALGSRIKLSFINGRSVRPPEGSIDLDKWIRKDYLFLVGLSSPSLDPRPDLTKAFAMLLNVIKELQAGPYVDKRTLFYEHCQKARHTKDTCFKLHGTLTGSETNLSDIFRTELKKLLKEESTSFEGPRTPLDMVHINFAEVEEFAAYTCFVASKSTLHESRSYKEDAASKEWHEAMNAKILASECYQVADGSVCRLARSLYCLKQASHQWNQEFTSQLLHVGFQQSCHDHCLFTKAFDREFIALLVYVDDILVVSSFLDLITSVEQYLDGLFTIKDLGVARYFMGLQIARSAAGLSLTQSKYIHDILSNTGFLYAKSVTTPLPQGVKLCSDSGSLLHNPEPYRRLVALLLYLGFTRPDISFGVKQLS</sequence>
<dbReference type="InterPro" id="IPR029472">
    <property type="entry name" value="Copia-like_N"/>
</dbReference>
<name>A0AAW2R5U8_9LAMI</name>
<dbReference type="PANTHER" id="PTHR37610:SF81">
    <property type="entry name" value="RETROTRANSPOSON COPIA-LIKE N-TERMINAL DOMAIN-CONTAINING PROTEIN"/>
    <property type="match status" value="1"/>
</dbReference>
<reference evidence="3" key="1">
    <citation type="submission" date="2020-06" db="EMBL/GenBank/DDBJ databases">
        <authorList>
            <person name="Li T."/>
            <person name="Hu X."/>
            <person name="Zhang T."/>
            <person name="Song X."/>
            <person name="Zhang H."/>
            <person name="Dai N."/>
            <person name="Sheng W."/>
            <person name="Hou X."/>
            <person name="Wei L."/>
        </authorList>
    </citation>
    <scope>NUCLEOTIDE SEQUENCE</scope>
    <source>
        <strain evidence="3">KEN8</strain>
        <tissue evidence="3">Leaf</tissue>
    </source>
</reference>
<proteinExistence type="predicted"/>
<accession>A0AAW2R5U8</accession>
<dbReference type="EMBL" id="JACGWM010000004">
    <property type="protein sequence ID" value="KAL0375570.1"/>
    <property type="molecule type" value="Genomic_DNA"/>
</dbReference>
<evidence type="ECO:0000259" key="1">
    <source>
        <dbReference type="Pfam" id="PF07727"/>
    </source>
</evidence>
<dbReference type="Pfam" id="PF14244">
    <property type="entry name" value="Retrotran_gag_3"/>
    <property type="match status" value="1"/>
</dbReference>
<dbReference type="InterPro" id="IPR013103">
    <property type="entry name" value="RVT_2"/>
</dbReference>
<dbReference type="PANTHER" id="PTHR37610">
    <property type="entry name" value="CCHC-TYPE DOMAIN-CONTAINING PROTEIN"/>
    <property type="match status" value="1"/>
</dbReference>
<feature type="domain" description="Retrotransposon Copia-like N-terminal" evidence="2">
    <location>
        <begin position="29"/>
        <end position="68"/>
    </location>
</feature>
<comment type="caution">
    <text evidence="3">The sequence shown here is derived from an EMBL/GenBank/DDBJ whole genome shotgun (WGS) entry which is preliminary data.</text>
</comment>
<organism evidence="3">
    <name type="scientific">Sesamum calycinum</name>
    <dbReference type="NCBI Taxonomy" id="2727403"/>
    <lineage>
        <taxon>Eukaryota</taxon>
        <taxon>Viridiplantae</taxon>
        <taxon>Streptophyta</taxon>
        <taxon>Embryophyta</taxon>
        <taxon>Tracheophyta</taxon>
        <taxon>Spermatophyta</taxon>
        <taxon>Magnoliopsida</taxon>
        <taxon>eudicotyledons</taxon>
        <taxon>Gunneridae</taxon>
        <taxon>Pentapetalae</taxon>
        <taxon>asterids</taxon>
        <taxon>lamiids</taxon>
        <taxon>Lamiales</taxon>
        <taxon>Pedaliaceae</taxon>
        <taxon>Sesamum</taxon>
    </lineage>
</organism>
<dbReference type="Pfam" id="PF07727">
    <property type="entry name" value="RVT_2"/>
    <property type="match status" value="1"/>
</dbReference>
<protein>
    <submittedName>
        <fullName evidence="3">Retrovirus-related Pol polyprotein from transposon TNT 1-94</fullName>
    </submittedName>
</protein>